<evidence type="ECO:0000313" key="2">
    <source>
        <dbReference type="EMBL" id="PAV78470.1"/>
    </source>
</evidence>
<name>A0A2A2KX10_9BILA</name>
<feature type="signal peptide" evidence="1">
    <location>
        <begin position="1"/>
        <end position="20"/>
    </location>
</feature>
<gene>
    <name evidence="2" type="ORF">WR25_09543</name>
</gene>
<organism evidence="2 3">
    <name type="scientific">Diploscapter pachys</name>
    <dbReference type="NCBI Taxonomy" id="2018661"/>
    <lineage>
        <taxon>Eukaryota</taxon>
        <taxon>Metazoa</taxon>
        <taxon>Ecdysozoa</taxon>
        <taxon>Nematoda</taxon>
        <taxon>Chromadorea</taxon>
        <taxon>Rhabditida</taxon>
        <taxon>Rhabditina</taxon>
        <taxon>Rhabditomorpha</taxon>
        <taxon>Rhabditoidea</taxon>
        <taxon>Rhabditidae</taxon>
        <taxon>Diploscapter</taxon>
    </lineage>
</organism>
<proteinExistence type="predicted"/>
<dbReference type="STRING" id="2018661.A0A2A2KX10"/>
<keyword evidence="1" id="KW-0732">Signal</keyword>
<comment type="caution">
    <text evidence="2">The sequence shown here is derived from an EMBL/GenBank/DDBJ whole genome shotgun (WGS) entry which is preliminary data.</text>
</comment>
<evidence type="ECO:0008006" key="4">
    <source>
        <dbReference type="Google" id="ProtNLM"/>
    </source>
</evidence>
<protein>
    <recommendedName>
        <fullName evidence="4">DUF19 domain-containing protein</fullName>
    </recommendedName>
</protein>
<reference evidence="2 3" key="1">
    <citation type="journal article" date="2017" name="Curr. Biol.">
        <title>Genome architecture and evolution of a unichromosomal asexual nematode.</title>
        <authorList>
            <person name="Fradin H."/>
            <person name="Zegar C."/>
            <person name="Gutwein M."/>
            <person name="Lucas J."/>
            <person name="Kovtun M."/>
            <person name="Corcoran D."/>
            <person name="Baugh L.R."/>
            <person name="Kiontke K."/>
            <person name="Gunsalus K."/>
            <person name="Fitch D.H."/>
            <person name="Piano F."/>
        </authorList>
    </citation>
    <scope>NUCLEOTIDE SEQUENCE [LARGE SCALE GENOMIC DNA]</scope>
    <source>
        <strain evidence="2">PF1309</strain>
    </source>
</reference>
<evidence type="ECO:0000256" key="1">
    <source>
        <dbReference type="SAM" id="SignalP"/>
    </source>
</evidence>
<feature type="chain" id="PRO_5013104543" description="DUF19 domain-containing protein" evidence="1">
    <location>
        <begin position="21"/>
        <end position="220"/>
    </location>
</feature>
<dbReference type="EMBL" id="LIAE01007551">
    <property type="protein sequence ID" value="PAV78470.1"/>
    <property type="molecule type" value="Genomic_DNA"/>
</dbReference>
<sequence>MYRKLLSIVTVALVINVAQSQTNRKAICDKLVKLGVTFVNSKEMQNLASCMEKTMIDCTPYDGTQKTNDKIYNTFLGCVATNLLTKSASASNILNSFTSCLKPSNASCLGNKIMKPFLKAVNEPYQKIVAQVVKCKANRAGEKDMAAQCSDKAYAIALAYLTKDYCDKTCITLLPKVNQGEFKCIKEATTKVMNTSKFTCQNKSDKCQAGTVPTCPAPSA</sequence>
<dbReference type="AlphaFoldDB" id="A0A2A2KX10"/>
<dbReference type="PANTHER" id="PTHR36161">
    <property type="entry name" value="PROTEIN CBG06377-RELATED"/>
    <property type="match status" value="1"/>
</dbReference>
<keyword evidence="3" id="KW-1185">Reference proteome</keyword>
<evidence type="ECO:0000313" key="3">
    <source>
        <dbReference type="Proteomes" id="UP000218231"/>
    </source>
</evidence>
<accession>A0A2A2KX10</accession>
<dbReference type="Proteomes" id="UP000218231">
    <property type="component" value="Unassembled WGS sequence"/>
</dbReference>